<dbReference type="EMBL" id="JAHMUF010000021">
    <property type="protein sequence ID" value="KAG7192015.1"/>
    <property type="molecule type" value="Genomic_DNA"/>
</dbReference>
<keyword evidence="7" id="KW-0539">Nucleus</keyword>
<dbReference type="Pfam" id="PF08550">
    <property type="entry name" value="GATA_AreA"/>
    <property type="match status" value="1"/>
</dbReference>
<dbReference type="PANTHER" id="PTHR10071">
    <property type="entry name" value="TRANSCRIPTION FACTOR GATA FAMILY MEMBER"/>
    <property type="match status" value="1"/>
</dbReference>
<dbReference type="Proteomes" id="UP000790833">
    <property type="component" value="Unassembled WGS sequence"/>
</dbReference>
<keyword evidence="3 8" id="KW-0863">Zinc-finger</keyword>
<dbReference type="GO" id="GO:0000981">
    <property type="term" value="F:DNA-binding transcription factor activity, RNA polymerase II-specific"/>
    <property type="evidence" value="ECO:0007669"/>
    <property type="project" value="TreeGrafter"/>
</dbReference>
<feature type="compositionally biased region" description="Polar residues" evidence="9">
    <location>
        <begin position="523"/>
        <end position="552"/>
    </location>
</feature>
<dbReference type="AlphaFoldDB" id="A0A9P7V6C7"/>
<dbReference type="Gene3D" id="3.30.50.10">
    <property type="entry name" value="Erythroid Transcription Factor GATA-1, subunit A"/>
    <property type="match status" value="1"/>
</dbReference>
<proteinExistence type="predicted"/>
<feature type="compositionally biased region" description="Polar residues" evidence="9">
    <location>
        <begin position="664"/>
        <end position="674"/>
    </location>
</feature>
<name>A0A9P7V6C7_9ASCO</name>
<feature type="region of interest" description="Disordered" evidence="9">
    <location>
        <begin position="488"/>
        <end position="590"/>
    </location>
</feature>
<dbReference type="GO" id="GO:0000978">
    <property type="term" value="F:RNA polymerase II cis-regulatory region sequence-specific DNA binding"/>
    <property type="evidence" value="ECO:0007669"/>
    <property type="project" value="TreeGrafter"/>
</dbReference>
<dbReference type="PROSITE" id="PS00344">
    <property type="entry name" value="GATA_ZN_FINGER_1"/>
    <property type="match status" value="1"/>
</dbReference>
<dbReference type="PROSITE" id="PS50114">
    <property type="entry name" value="GATA_ZN_FINGER_2"/>
    <property type="match status" value="1"/>
</dbReference>
<feature type="compositionally biased region" description="Low complexity" evidence="9">
    <location>
        <begin position="743"/>
        <end position="764"/>
    </location>
</feature>
<dbReference type="FunFam" id="3.30.50.10:FF:000007">
    <property type="entry name" value="Nitrogen regulatory AreA, N-terminal"/>
    <property type="match status" value="1"/>
</dbReference>
<feature type="compositionally biased region" description="Low complexity" evidence="9">
    <location>
        <begin position="185"/>
        <end position="198"/>
    </location>
</feature>
<evidence type="ECO:0000256" key="9">
    <source>
        <dbReference type="SAM" id="MobiDB-lite"/>
    </source>
</evidence>
<feature type="compositionally biased region" description="Polar residues" evidence="9">
    <location>
        <begin position="580"/>
        <end position="590"/>
    </location>
</feature>
<feature type="region of interest" description="Disordered" evidence="9">
    <location>
        <begin position="634"/>
        <end position="674"/>
    </location>
</feature>
<keyword evidence="6" id="KW-0804">Transcription</keyword>
<keyword evidence="5" id="KW-0805">Transcription regulation</keyword>
<feature type="region of interest" description="Disordered" evidence="9">
    <location>
        <begin position="821"/>
        <end position="860"/>
    </location>
</feature>
<feature type="domain" description="GATA-type" evidence="10">
    <location>
        <begin position="584"/>
        <end position="637"/>
    </location>
</feature>
<dbReference type="RefSeq" id="XP_043047566.1">
    <property type="nucleotide sequence ID" value="XM_043193379.1"/>
</dbReference>
<keyword evidence="4" id="KW-0862">Zinc</keyword>
<dbReference type="InterPro" id="IPR000679">
    <property type="entry name" value="Znf_GATA"/>
</dbReference>
<evidence type="ECO:0000256" key="5">
    <source>
        <dbReference type="ARBA" id="ARBA00023015"/>
    </source>
</evidence>
<dbReference type="GeneID" id="66115997"/>
<feature type="compositionally biased region" description="Low complexity" evidence="9">
    <location>
        <begin position="488"/>
        <end position="515"/>
    </location>
</feature>
<evidence type="ECO:0000313" key="12">
    <source>
        <dbReference type="Proteomes" id="UP000790833"/>
    </source>
</evidence>
<feature type="compositionally biased region" description="Polar residues" evidence="9">
    <location>
        <begin position="848"/>
        <end position="860"/>
    </location>
</feature>
<feature type="compositionally biased region" description="Polar residues" evidence="9">
    <location>
        <begin position="463"/>
        <end position="473"/>
    </location>
</feature>
<feature type="region of interest" description="Disordered" evidence="9">
    <location>
        <begin position="700"/>
        <end position="801"/>
    </location>
</feature>
<evidence type="ECO:0000256" key="7">
    <source>
        <dbReference type="ARBA" id="ARBA00023242"/>
    </source>
</evidence>
<comment type="subcellular location">
    <subcellularLocation>
        <location evidence="1">Nucleus</location>
    </subcellularLocation>
</comment>
<dbReference type="InterPro" id="IPR013088">
    <property type="entry name" value="Znf_NHR/GATA"/>
</dbReference>
<feature type="compositionally biased region" description="Low complexity" evidence="9">
    <location>
        <begin position="648"/>
        <end position="663"/>
    </location>
</feature>
<dbReference type="PRINTS" id="PR00619">
    <property type="entry name" value="GATAZNFINGER"/>
</dbReference>
<protein>
    <recommendedName>
        <fullName evidence="10">GATA-type domain-containing protein</fullName>
    </recommendedName>
</protein>
<sequence>MDNLQLPLDHDIADFKLRLALQHDNSLPSTVGIKDILQDDDSSVEAMWKIYMKAKDLLPWKERMENLTWRLMYMESDHQKHQHQQEEQEPPYNLMYIDLHQDVNHTTSSSLDIISSSINNNVIYNSPLKQQQQQHQQQQRHALDQDFEMKEPDDIFEEEFDYASHIKKLGQEVIDDISPRKRSGTSPQTSQTTPPKTSNLSMSLRGLLGQQNNHNNPNNLNDDSKKMSSSYDFHLDPMALEGPSGSYLDNDLEFQHKFSPPSRPHTTIGPQSILQNFKQFSHHSQIHQQINNLTTNIADSGGGGNGGGGSSSAISTNNIPSFNRSNLLFRRDHSLVNLNDHFPNLFADLSDSTPLSLPTDSYMTMGLDSSHRPFNHRSSLGLMSLPPSSAGGGGGGSGRFNMQLGSDNDINLVSPEHDSYFDDHLSASHLHNGNSMLSKHFTSFEASNVMMNGLDNSHGPMDQQVSVSASTTPTSNFMAGNLNSSLSASLTSNSSTTTITPVSAKKNNNNVNTSNKKTKSKSLNEQPELSTSLPQTGTSSLSTSPNKLTAINNKKKLTSGASKDGSDKTGGRSNKKKSASPDSTNANIQCTNCHTRTTPLWRRNPKGEPLCNACGLFLKLHGVVRPLSLKTDVIKKRQRGQGTSSRKNSSTNLAASLSAMSNTPPSTAGSSYMTMNKGALSSTNLGSNLKLNSVASSTNITNSNANTNSNTSNSSSSIYHDGDDFNPTAILGNSKKKNRKPKASAAQAAAKVNVNSKANRKSSAMNSPAIMSSVGTPSMATSSHQLDNSLSNTPTSSSHVNPLEFEARGGLLYGQSSMSQPFESVDIGAPQNSPHPSHSLQFDRIQGSPHSPSQSHFTNTDAMDVMPSIEESGDHRMSQNGNAYLFGQEVESGDGNWDWLKMAL</sequence>
<organism evidence="11 12">
    <name type="scientific">Scheffersomyces spartinae</name>
    <dbReference type="NCBI Taxonomy" id="45513"/>
    <lineage>
        <taxon>Eukaryota</taxon>
        <taxon>Fungi</taxon>
        <taxon>Dikarya</taxon>
        <taxon>Ascomycota</taxon>
        <taxon>Saccharomycotina</taxon>
        <taxon>Pichiomycetes</taxon>
        <taxon>Debaryomycetaceae</taxon>
        <taxon>Scheffersomyces</taxon>
    </lineage>
</organism>
<dbReference type="GO" id="GO:0005634">
    <property type="term" value="C:nucleus"/>
    <property type="evidence" value="ECO:0007669"/>
    <property type="project" value="UniProtKB-SubCell"/>
</dbReference>
<keyword evidence="12" id="KW-1185">Reference proteome</keyword>
<keyword evidence="2" id="KW-0479">Metal-binding</keyword>
<comment type="caution">
    <text evidence="11">The sequence shown here is derived from an EMBL/GenBank/DDBJ whole genome shotgun (WGS) entry which is preliminary data.</text>
</comment>
<feature type="compositionally biased region" description="Low complexity" evidence="9">
    <location>
        <begin position="212"/>
        <end position="221"/>
    </location>
</feature>
<dbReference type="SMART" id="SM00401">
    <property type="entry name" value="ZnF_GATA"/>
    <property type="match status" value="1"/>
</dbReference>
<dbReference type="InterPro" id="IPR013860">
    <property type="entry name" value="AreA_GATA"/>
</dbReference>
<dbReference type="GO" id="GO:0045944">
    <property type="term" value="P:positive regulation of transcription by RNA polymerase II"/>
    <property type="evidence" value="ECO:0007669"/>
    <property type="project" value="TreeGrafter"/>
</dbReference>
<evidence type="ECO:0000256" key="4">
    <source>
        <dbReference type="ARBA" id="ARBA00022833"/>
    </source>
</evidence>
<dbReference type="CDD" id="cd00202">
    <property type="entry name" value="ZnF_GATA"/>
    <property type="match status" value="1"/>
</dbReference>
<feature type="compositionally biased region" description="Polar residues" evidence="9">
    <location>
        <begin position="830"/>
        <end position="840"/>
    </location>
</feature>
<dbReference type="GO" id="GO:0000122">
    <property type="term" value="P:negative regulation of transcription by RNA polymerase II"/>
    <property type="evidence" value="ECO:0007669"/>
    <property type="project" value="TreeGrafter"/>
</dbReference>
<evidence type="ECO:0000256" key="6">
    <source>
        <dbReference type="ARBA" id="ARBA00023163"/>
    </source>
</evidence>
<evidence type="ECO:0000256" key="8">
    <source>
        <dbReference type="PROSITE-ProRule" id="PRU00094"/>
    </source>
</evidence>
<dbReference type="OrthoDB" id="515401at2759"/>
<evidence type="ECO:0000256" key="1">
    <source>
        <dbReference type="ARBA" id="ARBA00004123"/>
    </source>
</evidence>
<dbReference type="SUPFAM" id="SSF57716">
    <property type="entry name" value="Glucocorticoid receptor-like (DNA-binding domain)"/>
    <property type="match status" value="1"/>
</dbReference>
<gene>
    <name evidence="11" type="ORF">KQ657_002623</name>
</gene>
<dbReference type="GO" id="GO:0008270">
    <property type="term" value="F:zinc ion binding"/>
    <property type="evidence" value="ECO:0007669"/>
    <property type="project" value="UniProtKB-KW"/>
</dbReference>
<dbReference type="Pfam" id="PF00320">
    <property type="entry name" value="GATA"/>
    <property type="match status" value="1"/>
</dbReference>
<feature type="region of interest" description="Disordered" evidence="9">
    <location>
        <begin position="453"/>
        <end position="473"/>
    </location>
</feature>
<evidence type="ECO:0000256" key="3">
    <source>
        <dbReference type="ARBA" id="ARBA00022771"/>
    </source>
</evidence>
<accession>A0A9P7V6C7</accession>
<evidence type="ECO:0000259" key="10">
    <source>
        <dbReference type="PROSITE" id="PS50114"/>
    </source>
</evidence>
<dbReference type="PANTHER" id="PTHR10071:SF281">
    <property type="entry name" value="BOX A-BINDING FACTOR-RELATED"/>
    <property type="match status" value="1"/>
</dbReference>
<evidence type="ECO:0000256" key="2">
    <source>
        <dbReference type="ARBA" id="ARBA00022723"/>
    </source>
</evidence>
<dbReference type="InterPro" id="IPR039355">
    <property type="entry name" value="Transcription_factor_GATA"/>
</dbReference>
<feature type="compositionally biased region" description="Polar residues" evidence="9">
    <location>
        <begin position="765"/>
        <end position="800"/>
    </location>
</feature>
<reference evidence="11" key="1">
    <citation type="submission" date="2021-03" db="EMBL/GenBank/DDBJ databases">
        <authorList>
            <person name="Palmer J.M."/>
        </authorList>
    </citation>
    <scope>NUCLEOTIDE SEQUENCE</scope>
    <source>
        <strain evidence="11">ARV_011</strain>
    </source>
</reference>
<evidence type="ECO:0000313" key="11">
    <source>
        <dbReference type="EMBL" id="KAG7192015.1"/>
    </source>
</evidence>
<feature type="region of interest" description="Disordered" evidence="9">
    <location>
        <begin position="173"/>
        <end position="230"/>
    </location>
</feature>
<feature type="compositionally biased region" description="Low complexity" evidence="9">
    <location>
        <begin position="700"/>
        <end position="718"/>
    </location>
</feature>